<dbReference type="Proteomes" id="UP000467841">
    <property type="component" value="Unassembled WGS sequence"/>
</dbReference>
<dbReference type="PANTHER" id="PTHR47481">
    <property type="match status" value="1"/>
</dbReference>
<dbReference type="OrthoDB" id="1699318at2759"/>
<sequence>MSATATAVVPAPPTSDKPFGISQIKAYIPVILDMTKFNYNLWRELFETHCSTFGVLEHIDGTGNPSPEILKAWKERDGLVKMWIYRTLSESLLDTVITAKCTARELWISIENLFRDNKEARALQFDHELRTATIGDQTIHEYCKNLKTLSDLLTNMVSEPRSIHSNPIQPIVGPIIDHAQNWCWRSKSEHTEIDGQKAILSRRHIRDKCSTSEVGRDLKSLSPRSLQHDPCCFLKKIASPNKSNRSQQTTATPPLLTCYTRKPIQHRNTLLLGHLFLRTEDTTIVAVTGVTTEDGDATIIRARSPPPWSYGHPQWPMPYGFSPYPPQPSFPPPATNYYPLPPQSSILGPAPQPQPRHEAHVTQTASPSPPVASPSAQSPYLPSEITHAFNTLAL</sequence>
<proteinExistence type="predicted"/>
<feature type="compositionally biased region" description="Pro residues" evidence="1">
    <location>
        <begin position="332"/>
        <end position="342"/>
    </location>
</feature>
<dbReference type="PANTHER" id="PTHR47481:SF10">
    <property type="entry name" value="COPIA-LIKE POLYPROTEIN_RETROTRANSPOSON"/>
    <property type="match status" value="1"/>
</dbReference>
<keyword evidence="3" id="KW-1185">Reference proteome</keyword>
<gene>
    <name evidence="2" type="ORF">MERR_LOCUS21427</name>
</gene>
<comment type="caution">
    <text evidence="2">The sequence shown here is derived from an EMBL/GenBank/DDBJ whole genome shotgun (WGS) entry which is preliminary data.</text>
</comment>
<name>A0A6D2JAB5_9BRAS</name>
<reference evidence="2" key="1">
    <citation type="submission" date="2020-01" db="EMBL/GenBank/DDBJ databases">
        <authorList>
            <person name="Mishra B."/>
        </authorList>
    </citation>
    <scope>NUCLEOTIDE SEQUENCE [LARGE SCALE GENOMIC DNA]</scope>
</reference>
<dbReference type="Pfam" id="PF14223">
    <property type="entry name" value="Retrotran_gag_2"/>
    <property type="match status" value="1"/>
</dbReference>
<accession>A0A6D2JAB5</accession>
<evidence type="ECO:0000256" key="1">
    <source>
        <dbReference type="SAM" id="MobiDB-lite"/>
    </source>
</evidence>
<protein>
    <submittedName>
        <fullName evidence="2">Uncharacterized protein</fullName>
    </submittedName>
</protein>
<organism evidence="2 3">
    <name type="scientific">Microthlaspi erraticum</name>
    <dbReference type="NCBI Taxonomy" id="1685480"/>
    <lineage>
        <taxon>Eukaryota</taxon>
        <taxon>Viridiplantae</taxon>
        <taxon>Streptophyta</taxon>
        <taxon>Embryophyta</taxon>
        <taxon>Tracheophyta</taxon>
        <taxon>Spermatophyta</taxon>
        <taxon>Magnoliopsida</taxon>
        <taxon>eudicotyledons</taxon>
        <taxon>Gunneridae</taxon>
        <taxon>Pentapetalae</taxon>
        <taxon>rosids</taxon>
        <taxon>malvids</taxon>
        <taxon>Brassicales</taxon>
        <taxon>Brassicaceae</taxon>
        <taxon>Coluteocarpeae</taxon>
        <taxon>Microthlaspi</taxon>
    </lineage>
</organism>
<evidence type="ECO:0000313" key="3">
    <source>
        <dbReference type="Proteomes" id="UP000467841"/>
    </source>
</evidence>
<evidence type="ECO:0000313" key="2">
    <source>
        <dbReference type="EMBL" id="CAA7034192.1"/>
    </source>
</evidence>
<dbReference type="AlphaFoldDB" id="A0A6D2JAB5"/>
<dbReference type="EMBL" id="CACVBM020001142">
    <property type="protein sequence ID" value="CAA7034192.1"/>
    <property type="molecule type" value="Genomic_DNA"/>
</dbReference>
<feature type="region of interest" description="Disordered" evidence="1">
    <location>
        <begin position="332"/>
        <end position="381"/>
    </location>
</feature>